<dbReference type="EMBL" id="LT594324">
    <property type="protein sequence ID" value="SBT44184.1"/>
    <property type="molecule type" value="Genomic_DNA"/>
</dbReference>
<dbReference type="AlphaFoldDB" id="A0A1A8ZJF4"/>
<evidence type="ECO:0000313" key="2">
    <source>
        <dbReference type="Proteomes" id="UP000198765"/>
    </source>
</evidence>
<dbReference type="Proteomes" id="UP000198765">
    <property type="component" value="Chromosome I"/>
</dbReference>
<dbReference type="Gene3D" id="3.40.630.30">
    <property type="match status" value="1"/>
</dbReference>
<evidence type="ECO:0008006" key="3">
    <source>
        <dbReference type="Google" id="ProtNLM"/>
    </source>
</evidence>
<dbReference type="RefSeq" id="WP_167666757.1">
    <property type="nucleotide sequence ID" value="NZ_LT594324.1"/>
</dbReference>
<dbReference type="PATRIC" id="fig|299146.4.peg.2057"/>
<gene>
    <name evidence="1" type="ORF">GA0070621_1996</name>
</gene>
<accession>A0A1A8ZJF4</accession>
<reference evidence="1 2" key="1">
    <citation type="submission" date="2016-06" db="EMBL/GenBank/DDBJ databases">
        <authorList>
            <person name="Kjaerup R.B."/>
            <person name="Dalgaard T.S."/>
            <person name="Juul-Madsen H.R."/>
        </authorList>
    </citation>
    <scope>NUCLEOTIDE SEQUENCE [LARGE SCALE GENOMIC DNA]</scope>
    <source>
        <strain evidence="1 2">DSM 45248</strain>
    </source>
</reference>
<keyword evidence="2" id="KW-1185">Reference proteome</keyword>
<proteinExistence type="predicted"/>
<name>A0A1A8ZJF4_9ACTN</name>
<sequence>MSVSMPVVRARWRDIGWIADLVTDALHPTALAAWLVPDERRRPSVLAAVARIWTEHALLFGDAFLLQDGSAATVWYHRYRPIPPPARYADRLAEATGEHQNRFNLLDRALAARRPAEAHNHLALLAVPGRASARRAAALLAGAQRWMDTLGLPTYAEAFTEADRDLFRRHGYADRDAFPVPDGTTTHPMWRLSPFWTGRSGGNTRWPACRPSTLTRNGRVNGWALR</sequence>
<organism evidence="1 2">
    <name type="scientific">Micromonospora narathiwatensis</name>
    <dbReference type="NCBI Taxonomy" id="299146"/>
    <lineage>
        <taxon>Bacteria</taxon>
        <taxon>Bacillati</taxon>
        <taxon>Actinomycetota</taxon>
        <taxon>Actinomycetes</taxon>
        <taxon>Micromonosporales</taxon>
        <taxon>Micromonosporaceae</taxon>
        <taxon>Micromonospora</taxon>
    </lineage>
</organism>
<evidence type="ECO:0000313" key="1">
    <source>
        <dbReference type="EMBL" id="SBT44184.1"/>
    </source>
</evidence>
<protein>
    <recommendedName>
        <fullName evidence="3">N-acetyltransferase domain-containing protein</fullName>
    </recommendedName>
</protein>